<proteinExistence type="inferred from homology"/>
<name>A0A9J6CJQ3_POLVA</name>
<organism evidence="9 10">
    <name type="scientific">Polypedilum vanderplanki</name>
    <name type="common">Sleeping chironomid midge</name>
    <dbReference type="NCBI Taxonomy" id="319348"/>
    <lineage>
        <taxon>Eukaryota</taxon>
        <taxon>Metazoa</taxon>
        <taxon>Ecdysozoa</taxon>
        <taxon>Arthropoda</taxon>
        <taxon>Hexapoda</taxon>
        <taxon>Insecta</taxon>
        <taxon>Pterygota</taxon>
        <taxon>Neoptera</taxon>
        <taxon>Endopterygota</taxon>
        <taxon>Diptera</taxon>
        <taxon>Nematocera</taxon>
        <taxon>Chironomoidea</taxon>
        <taxon>Chironomidae</taxon>
        <taxon>Chironominae</taxon>
        <taxon>Polypedilum</taxon>
        <taxon>Polypedilum</taxon>
    </lineage>
</organism>
<keyword evidence="5" id="KW-1015">Disulfide bond</keyword>
<evidence type="ECO:0000259" key="8">
    <source>
        <dbReference type="Pfam" id="PF00135"/>
    </source>
</evidence>
<keyword evidence="3" id="KW-0719">Serine esterase</keyword>
<dbReference type="Proteomes" id="UP001107558">
    <property type="component" value="Chromosome 1"/>
</dbReference>
<evidence type="ECO:0000256" key="1">
    <source>
        <dbReference type="ARBA" id="ARBA00005964"/>
    </source>
</evidence>
<dbReference type="EMBL" id="JADBJN010000001">
    <property type="protein sequence ID" value="KAG5681806.1"/>
    <property type="molecule type" value="Genomic_DNA"/>
</dbReference>
<dbReference type="PROSITE" id="PS00122">
    <property type="entry name" value="CARBOXYLESTERASE_B_1"/>
    <property type="match status" value="1"/>
</dbReference>
<dbReference type="EC" id="3.1.1.-" evidence="7"/>
<dbReference type="Pfam" id="PF00135">
    <property type="entry name" value="COesterase"/>
    <property type="match status" value="1"/>
</dbReference>
<sequence>MKFEIVQSEYGPIKGVHKESALGTNYVSFQSIPYMKAPIGKLRFRDAEPMDKWSTPFDASFEATTYYALNFVNGECEGKEDSGVLNIFTKSVKPKKLYPVMIWIHGGGFIHGSSTTEIYGPDYFLQKDVVFVSINYRLGAIGFLSLNDKTLGVPGNGGLKDQLFAIKWIKRNIHNFGGDSNNITLFGESAGAASCHYLSISEQSKGLFQRIILMSGTSLCKTWAFMPRFLCQKFSDKLARKLGWKGKIGDERDLLEYLENASAVDIVVATKSLLNADESFGLGMISPFVPVVEPYESENCLISKDPVELVKTAWSNEIDILFTGNSFEGVIRSDNNDERAIAHLNKYPAFFLPLLELNLSRDDPKAQELGQKIKSLYFSKHQEMTKDSRESYLRFSSELLFWNGIYRAIQSRVKYARANTFLMRFDAVGEFNMVKDLKNCSEYQGAAHGDDLFYLFKNIVFDIPEKSSKESNVIEKMIGMFTSFAINGNPNCEEISPVKFRNVDDENVMKCVEISENGVSELLLPDLEKLKVWASLYHENENFFNSKL</sequence>
<dbReference type="PANTHER" id="PTHR43142:SF1">
    <property type="entry name" value="CARBOXYLIC ESTER HYDROLASE"/>
    <property type="match status" value="1"/>
</dbReference>
<evidence type="ECO:0000256" key="3">
    <source>
        <dbReference type="ARBA" id="ARBA00022487"/>
    </source>
</evidence>
<feature type="domain" description="Carboxylesterase type B" evidence="8">
    <location>
        <begin position="4"/>
        <end position="518"/>
    </location>
</feature>
<evidence type="ECO:0000256" key="7">
    <source>
        <dbReference type="RuleBase" id="RU361235"/>
    </source>
</evidence>
<dbReference type="AlphaFoldDB" id="A0A9J6CJQ3"/>
<dbReference type="SUPFAM" id="SSF53474">
    <property type="entry name" value="alpha/beta-Hydrolases"/>
    <property type="match status" value="1"/>
</dbReference>
<dbReference type="InterPro" id="IPR002018">
    <property type="entry name" value="CarbesteraseB"/>
</dbReference>
<dbReference type="InterPro" id="IPR002168">
    <property type="entry name" value="Lipase_GDXG_HIS_AS"/>
</dbReference>
<keyword evidence="10" id="KW-1185">Reference proteome</keyword>
<dbReference type="InterPro" id="IPR029058">
    <property type="entry name" value="AB_hydrolase_fold"/>
</dbReference>
<reference evidence="9" key="1">
    <citation type="submission" date="2021-03" db="EMBL/GenBank/DDBJ databases">
        <title>Chromosome level genome of the anhydrobiotic midge Polypedilum vanderplanki.</title>
        <authorList>
            <person name="Yoshida Y."/>
            <person name="Kikawada T."/>
            <person name="Gusev O."/>
        </authorList>
    </citation>
    <scope>NUCLEOTIDE SEQUENCE</scope>
    <source>
        <strain evidence="9">NIAS01</strain>
        <tissue evidence="9">Whole body or cell culture</tissue>
    </source>
</reference>
<comment type="caution">
    <text evidence="9">The sequence shown here is derived from an EMBL/GenBank/DDBJ whole genome shotgun (WGS) entry which is preliminary data.</text>
</comment>
<comment type="similarity">
    <text evidence="2">Belongs to the 'GDXG' lipolytic enzyme family.</text>
</comment>
<evidence type="ECO:0000256" key="4">
    <source>
        <dbReference type="ARBA" id="ARBA00022801"/>
    </source>
</evidence>
<dbReference type="OrthoDB" id="19653at2759"/>
<dbReference type="InterPro" id="IPR019826">
    <property type="entry name" value="Carboxylesterase_B_AS"/>
</dbReference>
<evidence type="ECO:0000256" key="2">
    <source>
        <dbReference type="ARBA" id="ARBA00010515"/>
    </source>
</evidence>
<evidence type="ECO:0000256" key="5">
    <source>
        <dbReference type="ARBA" id="ARBA00023157"/>
    </source>
</evidence>
<evidence type="ECO:0000256" key="6">
    <source>
        <dbReference type="ARBA" id="ARBA00023180"/>
    </source>
</evidence>
<evidence type="ECO:0000313" key="9">
    <source>
        <dbReference type="EMBL" id="KAG5681806.1"/>
    </source>
</evidence>
<keyword evidence="6" id="KW-0325">Glycoprotein</keyword>
<keyword evidence="4 7" id="KW-0378">Hydrolase</keyword>
<protein>
    <recommendedName>
        <fullName evidence="7">Carboxylic ester hydrolase</fullName>
        <ecNumber evidence="7">3.1.1.-</ecNumber>
    </recommendedName>
</protein>
<gene>
    <name evidence="9" type="ORF">PVAND_011214</name>
</gene>
<evidence type="ECO:0000313" key="10">
    <source>
        <dbReference type="Proteomes" id="UP001107558"/>
    </source>
</evidence>
<dbReference type="Gene3D" id="3.40.50.1820">
    <property type="entry name" value="alpha/beta hydrolase"/>
    <property type="match status" value="1"/>
</dbReference>
<accession>A0A9J6CJQ3</accession>
<dbReference type="PROSITE" id="PS01173">
    <property type="entry name" value="LIPASE_GDXG_HIS"/>
    <property type="match status" value="1"/>
</dbReference>
<comment type="similarity">
    <text evidence="1 7">Belongs to the type-B carboxylesterase/lipase family.</text>
</comment>
<dbReference type="PANTHER" id="PTHR43142">
    <property type="entry name" value="CARBOXYLIC ESTER HYDROLASE"/>
    <property type="match status" value="1"/>
</dbReference>
<dbReference type="GO" id="GO:0052689">
    <property type="term" value="F:carboxylic ester hydrolase activity"/>
    <property type="evidence" value="ECO:0007669"/>
    <property type="project" value="UniProtKB-KW"/>
</dbReference>